<keyword evidence="1" id="KW-0812">Transmembrane</keyword>
<keyword evidence="4" id="KW-1185">Reference proteome</keyword>
<keyword evidence="1" id="KW-1133">Transmembrane helix</keyword>
<feature type="transmembrane region" description="Helical" evidence="1">
    <location>
        <begin position="388"/>
        <end position="410"/>
    </location>
</feature>
<organism evidence="3 4">
    <name type="scientific">Nosocomiicoccus ampullae</name>
    <dbReference type="NCBI Taxonomy" id="489910"/>
    <lineage>
        <taxon>Bacteria</taxon>
        <taxon>Bacillati</taxon>
        <taxon>Bacillota</taxon>
        <taxon>Bacilli</taxon>
        <taxon>Bacillales</taxon>
        <taxon>Staphylococcaceae</taxon>
        <taxon>Nosocomiicoccus</taxon>
    </lineage>
</organism>
<feature type="transmembrane region" description="Helical" evidence="1">
    <location>
        <begin position="12"/>
        <end position="31"/>
    </location>
</feature>
<evidence type="ECO:0000256" key="1">
    <source>
        <dbReference type="SAM" id="Phobius"/>
    </source>
</evidence>
<evidence type="ECO:0000313" key="4">
    <source>
        <dbReference type="Proteomes" id="UP000579136"/>
    </source>
</evidence>
<dbReference type="RefSeq" id="WP_183672945.1">
    <property type="nucleotide sequence ID" value="NZ_CBCRYX010000001.1"/>
</dbReference>
<accession>A0A9Q2HEP0</accession>
<feature type="transmembrane region" description="Helical" evidence="1">
    <location>
        <begin position="321"/>
        <end position="342"/>
    </location>
</feature>
<dbReference type="Proteomes" id="UP000579136">
    <property type="component" value="Unassembled WGS sequence"/>
</dbReference>
<feature type="transmembrane region" description="Helical" evidence="1">
    <location>
        <begin position="127"/>
        <end position="151"/>
    </location>
</feature>
<feature type="domain" description="Nucleoside transporter/FeoB GTPase Gate" evidence="2">
    <location>
        <begin position="130"/>
        <end position="228"/>
    </location>
</feature>
<feature type="transmembrane region" description="Helical" evidence="1">
    <location>
        <begin position="422"/>
        <end position="444"/>
    </location>
</feature>
<evidence type="ECO:0000259" key="2">
    <source>
        <dbReference type="Pfam" id="PF07670"/>
    </source>
</evidence>
<proteinExistence type="predicted"/>
<comment type="caution">
    <text evidence="3">The sequence shown here is derived from an EMBL/GenBank/DDBJ whole genome shotgun (WGS) entry which is preliminary data.</text>
</comment>
<sequence>MKDKKYSTKTKALSIVMNIIGVVLFLLPIHIDGKWTIMLGVIADYIMKYFSDFLPLLVVTIGIVSTILFIIQKILKTEIPFLKMLDEGFVWTTIKLIGFTFLVMAFFKVGPEWVVNEDTGLMVLNDVLPVLIVWFFLAGFLMPILLNFGLTEFIGVLLSKIIRPLFKAPGRSGVDAVASWMGAAPIGVLITLRQYEEGLYTQKEATAIATNFSVVSIPFSLVMTKMIGMEHMFLQIYGAMVVASIVTAIVMVRIPPVSWKSDEYLVDSKVDPDETIPEDCGMIEYAVDQMFDRAEKEENPFKLIKEGIVSVFEMWFNLTTVIMALATLAMIAVEFTPLFYWLSLPLQPILQVFGMQQIDLAGPSLLVGFPDIFLGPIVGSGIEDEFTRFIIAATTMAQLIYMADIGALLLKSKLNINFFELVLIFVLRTIIAFPVIFVIAKLVFMTV</sequence>
<dbReference type="AlphaFoldDB" id="A0A9Q2HEP0"/>
<evidence type="ECO:0000313" key="3">
    <source>
        <dbReference type="EMBL" id="MBB5175524.1"/>
    </source>
</evidence>
<name>A0A9Q2HEP0_9STAP</name>
<feature type="transmembrane region" description="Helical" evidence="1">
    <location>
        <begin position="53"/>
        <end position="75"/>
    </location>
</feature>
<feature type="transmembrane region" description="Helical" evidence="1">
    <location>
        <begin position="236"/>
        <end position="254"/>
    </location>
</feature>
<feature type="transmembrane region" description="Helical" evidence="1">
    <location>
        <begin position="363"/>
        <end position="382"/>
    </location>
</feature>
<dbReference type="Pfam" id="PF07670">
    <property type="entry name" value="Gate"/>
    <property type="match status" value="1"/>
</dbReference>
<dbReference type="EMBL" id="JACHHF010000002">
    <property type="protein sequence ID" value="MBB5175524.1"/>
    <property type="molecule type" value="Genomic_DNA"/>
</dbReference>
<reference evidence="3 4" key="1">
    <citation type="submission" date="2020-08" db="EMBL/GenBank/DDBJ databases">
        <title>Genomic Encyclopedia of Type Strains, Phase IV (KMG-IV): sequencing the most valuable type-strain genomes for metagenomic binning, comparative biology and taxonomic classification.</title>
        <authorList>
            <person name="Goeker M."/>
        </authorList>
    </citation>
    <scope>NUCLEOTIDE SEQUENCE [LARGE SCALE GENOMIC DNA]</scope>
    <source>
        <strain evidence="3 4">DSM 19163</strain>
    </source>
</reference>
<keyword evidence="1" id="KW-0472">Membrane</keyword>
<protein>
    <submittedName>
        <fullName evidence="3">Nucleoside recognition membrane protein YjiH</fullName>
    </submittedName>
</protein>
<gene>
    <name evidence="3" type="ORF">HNQ45_000394</name>
</gene>
<dbReference type="InterPro" id="IPR011642">
    <property type="entry name" value="Gate_dom"/>
</dbReference>
<feature type="transmembrane region" description="Helical" evidence="1">
    <location>
        <begin position="87"/>
        <end position="107"/>
    </location>
</feature>